<gene>
    <name evidence="9" type="ORF">SAMN05444362_103151</name>
</gene>
<accession>A0A1M4YF42</accession>
<evidence type="ECO:0000256" key="2">
    <source>
        <dbReference type="ARBA" id="ARBA00022448"/>
    </source>
</evidence>
<keyword evidence="5 7" id="KW-0472">Membrane</keyword>
<dbReference type="STRING" id="1346286.SAMN05444362_103151"/>
<dbReference type="InterPro" id="IPR008969">
    <property type="entry name" value="CarboxyPept-like_regulatory"/>
</dbReference>
<reference evidence="10" key="1">
    <citation type="submission" date="2016-11" db="EMBL/GenBank/DDBJ databases">
        <authorList>
            <person name="Varghese N."/>
            <person name="Submissions S."/>
        </authorList>
    </citation>
    <scope>NUCLEOTIDE SEQUENCE [LARGE SCALE GENOMIC DNA]</scope>
    <source>
        <strain evidence="10">DSM 27370</strain>
    </source>
</reference>
<dbReference type="SUPFAM" id="SSF56935">
    <property type="entry name" value="Porins"/>
    <property type="match status" value="1"/>
</dbReference>
<evidence type="ECO:0000313" key="9">
    <source>
        <dbReference type="EMBL" id="SHF04268.1"/>
    </source>
</evidence>
<evidence type="ECO:0000259" key="8">
    <source>
        <dbReference type="Pfam" id="PF07715"/>
    </source>
</evidence>
<comment type="subcellular location">
    <subcellularLocation>
        <location evidence="1 7">Cell outer membrane</location>
        <topology evidence="1 7">Multi-pass membrane protein</topology>
    </subcellularLocation>
</comment>
<proteinExistence type="inferred from homology"/>
<name>A0A1M4YF42_9BACT</name>
<evidence type="ECO:0000256" key="4">
    <source>
        <dbReference type="ARBA" id="ARBA00022692"/>
    </source>
</evidence>
<evidence type="ECO:0000256" key="6">
    <source>
        <dbReference type="ARBA" id="ARBA00023237"/>
    </source>
</evidence>
<feature type="domain" description="TonB-dependent receptor plug" evidence="8">
    <location>
        <begin position="133"/>
        <end position="238"/>
    </location>
</feature>
<dbReference type="NCBIfam" id="TIGR04057">
    <property type="entry name" value="SusC_RagA_signa"/>
    <property type="match status" value="1"/>
</dbReference>
<dbReference type="Gene3D" id="2.60.40.1120">
    <property type="entry name" value="Carboxypeptidase-like, regulatory domain"/>
    <property type="match status" value="1"/>
</dbReference>
<evidence type="ECO:0000313" key="10">
    <source>
        <dbReference type="Proteomes" id="UP000184480"/>
    </source>
</evidence>
<keyword evidence="4 7" id="KW-0812">Transmembrane</keyword>
<dbReference type="Gene3D" id="2.170.130.10">
    <property type="entry name" value="TonB-dependent receptor, plug domain"/>
    <property type="match status" value="1"/>
</dbReference>
<dbReference type="InterPro" id="IPR012910">
    <property type="entry name" value="Plug_dom"/>
</dbReference>
<dbReference type="EMBL" id="FQUC01000003">
    <property type="protein sequence ID" value="SHF04268.1"/>
    <property type="molecule type" value="Genomic_DNA"/>
</dbReference>
<dbReference type="FunFam" id="2.170.130.10:FF:000003">
    <property type="entry name" value="SusC/RagA family TonB-linked outer membrane protein"/>
    <property type="match status" value="1"/>
</dbReference>
<keyword evidence="10" id="KW-1185">Reference proteome</keyword>
<evidence type="ECO:0000256" key="1">
    <source>
        <dbReference type="ARBA" id="ARBA00004571"/>
    </source>
</evidence>
<sequence length="1133" mass="125223">MGLKMKNQRLLWWKPLCLILLWMVTLPLRVDAKENLVQQSGATVSGIVSSESGDPLIGVSVVLKGSTVGTFTDMDGNYKLTLPSEGGTLVFTYLGFTTKEVKAGNEAILNVILHEESEILSEVVVVGYGVQKKINLTGAVSAVSSEKLANRANGSLSTSLSGLSTGLSVSQGSGNPGSEDVNFTIRGAGSFNNSSPMILIDGVQASMNDINPDDVENISVLKDGSSASIYGARAANGVILVTTKKGSKKASKITYSNLFATQKPVTKLKLMSDTPTWMEWHNTAQLNNDVNASVWYSDYLIDTWRAANSNPYGVDNGYGIPNWMAYPNTDWSKEMFKSTFFQRHNLSVSGGSENSNYLLSLGYQNNPGTLKNTGQERFNVRINAESTVAKILTFGTQTYLAKTKKDPGNVSMTYLLQAYPGMIPEHNGYYGAGEDPNQYDRQNVLRNVAAAGGKNENTTINTTWYMKGDIWNGISGEVKFNYQEISEDNEGYIKYLPMYSFRLGTDQPVNIMNTLETAPITRSHAKTSSYQLNFLLYYNKQLGDHGINALAGYEQMFWEKSGYRGQSMGMIDWSITDLPTSPGDSDQFYANPAKGDYAMISYFGRVNYDYKGKYLFEANFRADGSSKYAPGHRWGYFPSFSGGWRISEEEFYAPLKDKINDLKIRASWGKLGNMIGGTDYYPWQALYGQTNGVLNGEANNGLAQNQPSNLNLTWEKVSTFNLGFDAYVLSNRLNLSMDYYERHSSDILDKPSMYLTLGGIPNRQWLNTADMVNKGIEVTLGWNDKIKDFRYGVVLNASYNTNKVTKFRGALEYGPIAGQYDIWGRPVYGYSNLGDVSTVESNKRRVEGHRIDEFYLNTPYKGSGKYFSADGKVDPKGGPRDGMIRTKADLEWVKSMIAAGYDFGYKVGSPKVDANGNVTGGSGGELWYGDQIMADLNGDGIYGDSNDQKFTGKSATPKWNLGLTLTGEWKGFDFSMNWEARLGSYAYVYDKGVNGNITQLYDAIPADASSVYYTYDAYKSVYDYDNYDPATDPNANINAKYPRLLAANSKSPANTLFLQNTSFLKLRTLQIGYTLPNKWTNQAGLSNVRIFASGENLLTIKSKDFRGVDPELGGSVIVYPLSRMFSGGVNVTF</sequence>
<dbReference type="OrthoDB" id="9768177at2"/>
<protein>
    <submittedName>
        <fullName evidence="9">TonB-linked outer membrane protein, SusC/RagA family</fullName>
    </submittedName>
</protein>
<dbReference type="RefSeq" id="WP_062177472.1">
    <property type="nucleotide sequence ID" value="NZ_BBXL01000003.1"/>
</dbReference>
<evidence type="ECO:0000256" key="7">
    <source>
        <dbReference type="PROSITE-ProRule" id="PRU01360"/>
    </source>
</evidence>
<dbReference type="Gene3D" id="2.40.170.20">
    <property type="entry name" value="TonB-dependent receptor, beta-barrel domain"/>
    <property type="match status" value="1"/>
</dbReference>
<organism evidence="9 10">
    <name type="scientific">Dysgonomonas macrotermitis</name>
    <dbReference type="NCBI Taxonomy" id="1346286"/>
    <lineage>
        <taxon>Bacteria</taxon>
        <taxon>Pseudomonadati</taxon>
        <taxon>Bacteroidota</taxon>
        <taxon>Bacteroidia</taxon>
        <taxon>Bacteroidales</taxon>
        <taxon>Dysgonomonadaceae</taxon>
        <taxon>Dysgonomonas</taxon>
    </lineage>
</organism>
<keyword evidence="6 7" id="KW-0998">Cell outer membrane</keyword>
<dbReference type="NCBIfam" id="TIGR04056">
    <property type="entry name" value="OMP_RagA_SusC"/>
    <property type="match status" value="1"/>
</dbReference>
<dbReference type="InterPro" id="IPR023997">
    <property type="entry name" value="TonB-dep_OMP_SusC/RagA_CS"/>
</dbReference>
<dbReference type="InterPro" id="IPR023996">
    <property type="entry name" value="TonB-dep_OMP_SusC/RagA"/>
</dbReference>
<comment type="similarity">
    <text evidence="7">Belongs to the TonB-dependent receptor family.</text>
</comment>
<keyword evidence="2 7" id="KW-0813">Transport</keyword>
<dbReference type="SUPFAM" id="SSF49464">
    <property type="entry name" value="Carboxypeptidase regulatory domain-like"/>
    <property type="match status" value="1"/>
</dbReference>
<dbReference type="GO" id="GO:0009279">
    <property type="term" value="C:cell outer membrane"/>
    <property type="evidence" value="ECO:0007669"/>
    <property type="project" value="UniProtKB-SubCell"/>
</dbReference>
<evidence type="ECO:0000256" key="5">
    <source>
        <dbReference type="ARBA" id="ARBA00023136"/>
    </source>
</evidence>
<evidence type="ECO:0000256" key="3">
    <source>
        <dbReference type="ARBA" id="ARBA00022452"/>
    </source>
</evidence>
<dbReference type="PROSITE" id="PS52016">
    <property type="entry name" value="TONB_DEPENDENT_REC_3"/>
    <property type="match status" value="1"/>
</dbReference>
<dbReference type="Proteomes" id="UP000184480">
    <property type="component" value="Unassembled WGS sequence"/>
</dbReference>
<dbReference type="Pfam" id="PF13715">
    <property type="entry name" value="CarbopepD_reg_2"/>
    <property type="match status" value="1"/>
</dbReference>
<dbReference type="InterPro" id="IPR036942">
    <property type="entry name" value="Beta-barrel_TonB_sf"/>
</dbReference>
<dbReference type="InterPro" id="IPR037066">
    <property type="entry name" value="Plug_dom_sf"/>
</dbReference>
<dbReference type="AlphaFoldDB" id="A0A1M4YF42"/>
<keyword evidence="3 7" id="KW-1134">Transmembrane beta strand</keyword>
<dbReference type="Pfam" id="PF07715">
    <property type="entry name" value="Plug"/>
    <property type="match status" value="1"/>
</dbReference>
<dbReference type="InterPro" id="IPR039426">
    <property type="entry name" value="TonB-dep_rcpt-like"/>
</dbReference>